<accession>A0A7S6B6E4</accession>
<name>A0A7S6B6E4_9CAUD</name>
<sequence length="212" mass="23920">MSLDNALNNEVQDPTEEDPAALPQRSELEVLQERATQLGLKFRSNTGVDKLRAMVNAAIEGETIVDEEEEVSETAIPQPSALAAAAEEAETPNQRKRRQRNEARKLVRCRITCHNPNKTEWESEIFTFGNDVVGTLRRCVPFETDWHVEAALLNMIKARNYQHFYNAKDPSTGKTYRTSKQVREFAVEILPPLTAAELEDLRQAQAARGTLD</sequence>
<feature type="compositionally biased region" description="Polar residues" evidence="1">
    <location>
        <begin position="1"/>
        <end position="12"/>
    </location>
</feature>
<evidence type="ECO:0000313" key="2">
    <source>
        <dbReference type="EMBL" id="QKE55972.1"/>
    </source>
</evidence>
<protein>
    <submittedName>
        <fullName evidence="2">Uncharacterized protein</fullName>
    </submittedName>
</protein>
<evidence type="ECO:0000313" key="3">
    <source>
        <dbReference type="Proteomes" id="UP000595519"/>
    </source>
</evidence>
<proteinExistence type="predicted"/>
<organism evidence="2 3">
    <name type="scientific">Pseudomonas phage vB_Pae_AM.P2</name>
    <dbReference type="NCBI Taxonomy" id="2731695"/>
    <lineage>
        <taxon>Viruses</taxon>
        <taxon>Duplodnaviria</taxon>
        <taxon>Heunggongvirae</taxon>
        <taxon>Uroviricota</taxon>
        <taxon>Caudoviricetes</taxon>
        <taxon>Schitoviridae</taxon>
        <taxon>Migulavirinae</taxon>
        <taxon>Luzseptimavirus</taxon>
        <taxon>Luzseptimavirus KPP21</taxon>
    </lineage>
</organism>
<feature type="region of interest" description="Disordered" evidence="1">
    <location>
        <begin position="1"/>
        <end position="26"/>
    </location>
</feature>
<dbReference type="Proteomes" id="UP000595519">
    <property type="component" value="Segment"/>
</dbReference>
<evidence type="ECO:0000256" key="1">
    <source>
        <dbReference type="SAM" id="MobiDB-lite"/>
    </source>
</evidence>
<reference evidence="2 3" key="1">
    <citation type="journal article" date="2021" name="MSphere">
        <title>A Novel N4-Like Bacteriophage Isolated from a Wastewater Source in South India with Activity against Several Multidrug-Resistant Clinical Pseudomonas aeruginosa Isolates.</title>
        <authorList>
            <person name="Menon N.D."/>
            <person name="Kumar M.S."/>
            <person name="Satheesh Babu T.G."/>
            <person name="Bose S."/>
            <person name="Vijayakumar G."/>
            <person name="Baswe M."/>
            <person name="Chatterjee M."/>
            <person name="D'Silva J.R."/>
            <person name="Shetty K."/>
            <person name="Haripriyan J."/>
            <person name="Kumar A."/>
            <person name="Nair S."/>
            <person name="Somanath P."/>
            <person name="Nair B.G."/>
            <person name="Nizet V."/>
            <person name="Kumar G.B."/>
        </authorList>
    </citation>
    <scope>NUCLEOTIDE SEQUENCE [LARGE SCALE GENOMIC DNA]</scope>
</reference>
<gene>
    <name evidence="2" type="ORF">AMP2_gp024</name>
</gene>
<dbReference type="EMBL" id="MT416090">
    <property type="protein sequence ID" value="QKE55972.1"/>
    <property type="molecule type" value="Genomic_DNA"/>
</dbReference>